<name>A0A9W3CIX5_RAPSA</name>
<keyword evidence="1" id="KW-1185">Reference proteome</keyword>
<proteinExistence type="predicted"/>
<reference evidence="2" key="2">
    <citation type="submission" date="2025-08" db="UniProtKB">
        <authorList>
            <consortium name="RefSeq"/>
        </authorList>
    </citation>
    <scope>IDENTIFICATION</scope>
    <source>
        <tissue evidence="2">Leaf</tissue>
    </source>
</reference>
<dbReference type="KEGG" id="rsz:130500487"/>
<sequence length="130" mass="14859">MRWIAPPWPNSQSTRTCFRLYVSLLRRGNLFGGHALVLSSADIAVGGQETNRGSYDLRECRKQQPQLQNCNLVVTKPSTVGTIEEEWRGNEMDEKRGETTGEAAEMLESHKNAEAVDEERKRWIRNKNLI</sequence>
<reference evidence="1" key="1">
    <citation type="journal article" date="2019" name="Database">
        <title>The radish genome database (RadishGD): an integrated information resource for radish genomics.</title>
        <authorList>
            <person name="Yu H.J."/>
            <person name="Baek S."/>
            <person name="Lee Y.J."/>
            <person name="Cho A."/>
            <person name="Mun J.H."/>
        </authorList>
    </citation>
    <scope>NUCLEOTIDE SEQUENCE [LARGE SCALE GENOMIC DNA]</scope>
    <source>
        <strain evidence="1">cv. WK10039</strain>
    </source>
</reference>
<organism evidence="1 2">
    <name type="scientific">Raphanus sativus</name>
    <name type="common">Radish</name>
    <name type="synonym">Raphanus raphanistrum var. sativus</name>
    <dbReference type="NCBI Taxonomy" id="3726"/>
    <lineage>
        <taxon>Eukaryota</taxon>
        <taxon>Viridiplantae</taxon>
        <taxon>Streptophyta</taxon>
        <taxon>Embryophyta</taxon>
        <taxon>Tracheophyta</taxon>
        <taxon>Spermatophyta</taxon>
        <taxon>Magnoliopsida</taxon>
        <taxon>eudicotyledons</taxon>
        <taxon>Gunneridae</taxon>
        <taxon>Pentapetalae</taxon>
        <taxon>rosids</taxon>
        <taxon>malvids</taxon>
        <taxon>Brassicales</taxon>
        <taxon>Brassicaceae</taxon>
        <taxon>Brassiceae</taxon>
        <taxon>Raphanus</taxon>
    </lineage>
</organism>
<dbReference type="RefSeq" id="XP_056851521.1">
    <property type="nucleotide sequence ID" value="XM_056995541.1"/>
</dbReference>
<accession>A0A9W3CIX5</accession>
<dbReference type="Proteomes" id="UP000504610">
    <property type="component" value="Chromosome 1"/>
</dbReference>
<dbReference type="GeneID" id="130500487"/>
<dbReference type="AlphaFoldDB" id="A0A9W3CIX5"/>
<gene>
    <name evidence="2" type="primary">LOC130500487</name>
</gene>
<protein>
    <submittedName>
        <fullName evidence="2">Uncharacterized protein LOC130500487</fullName>
    </submittedName>
</protein>
<evidence type="ECO:0000313" key="1">
    <source>
        <dbReference type="Proteomes" id="UP000504610"/>
    </source>
</evidence>
<evidence type="ECO:0000313" key="2">
    <source>
        <dbReference type="RefSeq" id="XP_056851521.1"/>
    </source>
</evidence>